<feature type="transmembrane region" description="Helical" evidence="13">
    <location>
        <begin position="288"/>
        <end position="308"/>
    </location>
</feature>
<dbReference type="HOGENOM" id="CLU_012893_5_1_9"/>
<dbReference type="STRING" id="883114.HMPREF9709_00758"/>
<keyword evidence="10" id="KW-0406">Ion transport</keyword>
<evidence type="ECO:0000256" key="3">
    <source>
        <dbReference type="ARBA" id="ARBA00010199"/>
    </source>
</evidence>
<keyword evidence="6" id="KW-0050">Antiport</keyword>
<dbReference type="GO" id="GO:0005886">
    <property type="term" value="C:plasma membrane"/>
    <property type="evidence" value="ECO:0007669"/>
    <property type="project" value="UniProtKB-SubCell"/>
</dbReference>
<evidence type="ECO:0000256" key="5">
    <source>
        <dbReference type="ARBA" id="ARBA00022448"/>
    </source>
</evidence>
<comment type="similarity">
    <text evidence="3">Belongs to the multi antimicrobial extrusion (MATE) (TC 2.A.66.1) family.</text>
</comment>
<evidence type="ECO:0000256" key="2">
    <source>
        <dbReference type="ARBA" id="ARBA00004651"/>
    </source>
</evidence>
<feature type="transmembrane region" description="Helical" evidence="13">
    <location>
        <begin position="243"/>
        <end position="268"/>
    </location>
</feature>
<keyword evidence="8 13" id="KW-0812">Transmembrane</keyword>
<dbReference type="PANTHER" id="PTHR43298">
    <property type="entry name" value="MULTIDRUG RESISTANCE PROTEIN NORM-RELATED"/>
    <property type="match status" value="1"/>
</dbReference>
<sequence length="463" mass="52165">MKKKYFFSDKNFIKMILSVALPVSLQFLISTSINMADTVMISSLGGAEIAAVGQVNQYVFFFIVACFGVSSAGAVFFSQHFGDNDQDNVRRYLSLTLQLSILISLVFTFFSILFPEHIMRVLIPDEEVIKHGSLYLRLISITFIPTAISQVYNTVLRSVNRAREPLFVSFISFILNVLFNYIFIFGKFGAPALGVAGAALGTIIARFAEIIILNIIIYKEKHGYETITPLDLFKIDRLRIKNFIPIALPIIMAEVFWALGQLLFSMAYARIGKDATASIQLTGTIQNIFFIIVNSLNTAAAILIGQTLGSSRKDKAEVFASYFLQINTLIGFISLLVLVFMPHTLMKIYSNIEPQIYNTAINLLIIRGIFIPFRFINGMLFVGIFRAGGETKLPLIFELCTMWLFAIPMSFIGVLVFKWPIEWIFSIVSFEELVKLLLIMPLYKKKRWLNNITSQEKTTGAIA</sequence>
<dbReference type="PANTHER" id="PTHR43298:SF2">
    <property type="entry name" value="FMN_FAD EXPORTER YEEO-RELATED"/>
    <property type="match status" value="1"/>
</dbReference>
<dbReference type="PIRSF" id="PIRSF006603">
    <property type="entry name" value="DinF"/>
    <property type="match status" value="1"/>
</dbReference>
<evidence type="ECO:0000256" key="7">
    <source>
        <dbReference type="ARBA" id="ARBA00022475"/>
    </source>
</evidence>
<evidence type="ECO:0000313" key="15">
    <source>
        <dbReference type="Proteomes" id="UP000004191"/>
    </source>
</evidence>
<dbReference type="OrthoDB" id="9780160at2"/>
<evidence type="ECO:0000256" key="1">
    <source>
        <dbReference type="ARBA" id="ARBA00003408"/>
    </source>
</evidence>
<name>H3NN47_9FIRM</name>
<feature type="transmembrane region" description="Helical" evidence="13">
    <location>
        <begin position="57"/>
        <end position="77"/>
    </location>
</feature>
<evidence type="ECO:0000256" key="6">
    <source>
        <dbReference type="ARBA" id="ARBA00022449"/>
    </source>
</evidence>
<dbReference type="GO" id="GO:0042910">
    <property type="term" value="F:xenobiotic transmembrane transporter activity"/>
    <property type="evidence" value="ECO:0007669"/>
    <property type="project" value="InterPro"/>
</dbReference>
<keyword evidence="7" id="KW-1003">Cell membrane</keyword>
<reference evidence="14 15" key="1">
    <citation type="submission" date="2012-01" db="EMBL/GenBank/DDBJ databases">
        <title>The Genome Sequence of Helcococcus kunzii ATCC 51366.</title>
        <authorList>
            <consortium name="The Broad Institute Genome Sequencing Platform"/>
            <person name="Earl A."/>
            <person name="Ward D."/>
            <person name="Feldgarden M."/>
            <person name="Gevers D."/>
            <person name="Huys G."/>
            <person name="Young S.K."/>
            <person name="Zeng Q."/>
            <person name="Gargeya S."/>
            <person name="Fitzgerald M."/>
            <person name="Haas B."/>
            <person name="Abouelleil A."/>
            <person name="Alvarado L."/>
            <person name="Arachchi H.M."/>
            <person name="Berlin A."/>
            <person name="Chapman S.B."/>
            <person name="Gearin G."/>
            <person name="Goldberg J."/>
            <person name="Griggs A."/>
            <person name="Gujja S."/>
            <person name="Hansen M."/>
            <person name="Heiman D."/>
            <person name="Howarth C."/>
            <person name="Larimer J."/>
            <person name="Lui A."/>
            <person name="MacDonald P.J.P."/>
            <person name="McCowen C."/>
            <person name="Montmayeur A."/>
            <person name="Murphy C."/>
            <person name="Neiman D."/>
            <person name="Pearson M."/>
            <person name="Priest M."/>
            <person name="Roberts A."/>
            <person name="Saif S."/>
            <person name="Shea T."/>
            <person name="Sisk P."/>
            <person name="Stolte C."/>
            <person name="Sykes S."/>
            <person name="Wortman J."/>
            <person name="Nusbaum C."/>
            <person name="Birren B."/>
        </authorList>
    </citation>
    <scope>NUCLEOTIDE SEQUENCE [LARGE SCALE GENOMIC DNA]</scope>
    <source>
        <strain evidence="14 15">ATCC 51366</strain>
    </source>
</reference>
<feature type="transmembrane region" description="Helical" evidence="13">
    <location>
        <begin position="192"/>
        <end position="217"/>
    </location>
</feature>
<dbReference type="NCBIfam" id="TIGR00797">
    <property type="entry name" value="matE"/>
    <property type="match status" value="1"/>
</dbReference>
<feature type="transmembrane region" description="Helical" evidence="13">
    <location>
        <begin position="89"/>
        <end position="114"/>
    </location>
</feature>
<dbReference type="Pfam" id="PF01554">
    <property type="entry name" value="MatE"/>
    <property type="match status" value="2"/>
</dbReference>
<evidence type="ECO:0000256" key="10">
    <source>
        <dbReference type="ARBA" id="ARBA00023065"/>
    </source>
</evidence>
<feature type="transmembrane region" description="Helical" evidence="13">
    <location>
        <begin position="320"/>
        <end position="341"/>
    </location>
</feature>
<dbReference type="RefSeq" id="WP_005398110.1">
    <property type="nucleotide sequence ID" value="NZ_JH601088.1"/>
</dbReference>
<evidence type="ECO:0000256" key="4">
    <source>
        <dbReference type="ARBA" id="ARBA00020268"/>
    </source>
</evidence>
<dbReference type="CDD" id="cd13134">
    <property type="entry name" value="MATE_like_8"/>
    <property type="match status" value="1"/>
</dbReference>
<evidence type="ECO:0000313" key="14">
    <source>
        <dbReference type="EMBL" id="EHR34451.1"/>
    </source>
</evidence>
<feature type="transmembrane region" description="Helical" evidence="13">
    <location>
        <begin position="361"/>
        <end position="383"/>
    </location>
</feature>
<evidence type="ECO:0000256" key="8">
    <source>
        <dbReference type="ARBA" id="ARBA00022692"/>
    </source>
</evidence>
<evidence type="ECO:0000256" key="9">
    <source>
        <dbReference type="ARBA" id="ARBA00022989"/>
    </source>
</evidence>
<dbReference type="EMBL" id="AGEI01000020">
    <property type="protein sequence ID" value="EHR34451.1"/>
    <property type="molecule type" value="Genomic_DNA"/>
</dbReference>
<gene>
    <name evidence="14" type="ORF">HMPREF9709_00758</name>
</gene>
<dbReference type="AlphaFoldDB" id="H3NN47"/>
<keyword evidence="9 13" id="KW-1133">Transmembrane helix</keyword>
<comment type="caution">
    <text evidence="14">The sequence shown here is derived from an EMBL/GenBank/DDBJ whole genome shotgun (WGS) entry which is preliminary data.</text>
</comment>
<accession>H3NN47</accession>
<comment type="function">
    <text evidence="1">Multidrug efflux pump.</text>
</comment>
<dbReference type="GO" id="GO:0015297">
    <property type="term" value="F:antiporter activity"/>
    <property type="evidence" value="ECO:0007669"/>
    <property type="project" value="UniProtKB-KW"/>
</dbReference>
<dbReference type="GO" id="GO:0006811">
    <property type="term" value="P:monoatomic ion transport"/>
    <property type="evidence" value="ECO:0007669"/>
    <property type="project" value="UniProtKB-KW"/>
</dbReference>
<dbReference type="InterPro" id="IPR050222">
    <property type="entry name" value="MATE_MdtK"/>
</dbReference>
<feature type="transmembrane region" description="Helical" evidence="13">
    <location>
        <begin position="167"/>
        <end position="186"/>
    </location>
</feature>
<evidence type="ECO:0000256" key="11">
    <source>
        <dbReference type="ARBA" id="ARBA00023136"/>
    </source>
</evidence>
<evidence type="ECO:0000256" key="12">
    <source>
        <dbReference type="ARBA" id="ARBA00031636"/>
    </source>
</evidence>
<dbReference type="InterPro" id="IPR002528">
    <property type="entry name" value="MATE_fam"/>
</dbReference>
<keyword evidence="11 13" id="KW-0472">Membrane</keyword>
<feature type="transmembrane region" description="Helical" evidence="13">
    <location>
        <begin position="395"/>
        <end position="417"/>
    </location>
</feature>
<keyword evidence="15" id="KW-1185">Reference proteome</keyword>
<protein>
    <recommendedName>
        <fullName evidence="4">Probable multidrug resistance protein NorM</fullName>
    </recommendedName>
    <alternativeName>
        <fullName evidence="12">Multidrug-efflux transporter</fullName>
    </alternativeName>
</protein>
<dbReference type="Proteomes" id="UP000004191">
    <property type="component" value="Unassembled WGS sequence"/>
</dbReference>
<dbReference type="GeneID" id="96998759"/>
<proteinExistence type="inferred from homology"/>
<evidence type="ECO:0000256" key="13">
    <source>
        <dbReference type="SAM" id="Phobius"/>
    </source>
</evidence>
<feature type="transmembrane region" description="Helical" evidence="13">
    <location>
        <begin position="423"/>
        <end position="443"/>
    </location>
</feature>
<comment type="subcellular location">
    <subcellularLocation>
        <location evidence="2">Cell membrane</location>
        <topology evidence="2">Multi-pass membrane protein</topology>
    </subcellularLocation>
</comment>
<dbReference type="InterPro" id="IPR048279">
    <property type="entry name" value="MdtK-like"/>
</dbReference>
<organism evidence="14 15">
    <name type="scientific">Helcococcus kunzii ATCC 51366</name>
    <dbReference type="NCBI Taxonomy" id="883114"/>
    <lineage>
        <taxon>Bacteria</taxon>
        <taxon>Bacillati</taxon>
        <taxon>Bacillota</taxon>
        <taxon>Tissierellia</taxon>
        <taxon>Tissierellales</taxon>
        <taxon>Peptoniphilaceae</taxon>
        <taxon>Helcococcus</taxon>
    </lineage>
</organism>
<feature type="transmembrane region" description="Helical" evidence="13">
    <location>
        <begin position="134"/>
        <end position="155"/>
    </location>
</feature>
<keyword evidence="5" id="KW-0813">Transport</keyword>
<dbReference type="eggNOG" id="COG0534">
    <property type="taxonomic scope" value="Bacteria"/>
</dbReference>